<comment type="caution">
    <text evidence="1">The sequence shown here is derived from an EMBL/GenBank/DDBJ whole genome shotgun (WGS) entry which is preliminary data.</text>
</comment>
<gene>
    <name evidence="1" type="ORF">O6H91_04G050700</name>
</gene>
<sequence length="1696" mass="187655">MGWLIAKSSGLTCSLNVCLKHTLWRDMTTSTRSGRQSRKNFQVCCAAANDFWLLLGLLLCTPQLCMSSDGLQQYMHLPHYHENQHMSRSALDMSFPPRLEPLKILRTFRALSKTTKETSENSAEVSGMLHQSQQQKLESSISQQAVSGDIIHRGEMSNLPDKEPGKASSTSEGDKGDLEFEDVSICKRFPPGKLIRTAATSGGAIQANIQSLKVLFSQDAAFDTLQAFLQQSHMTETHSLHPPNVVIEPSFLEWGKRPLYSPGIISLTIINTCSTTFLKVFQLYSTSVQFYSNSFQESILSPGEKLEITITYLPRILGEAEAIIALITSAGSFLLHAQGFGIASPYNLPPQLTVSVEKGKTANQNLTLYNPYEKELVVREIQAWPVDPVYRNFYLCCGSRVMGNTCGKNANMSRTSCLAAPDSPNNNCDSRFYEAQTAHMSYAPPIEIKTSIKLRPLETWQIEAHQSSQITAIEVVLHSNESWTAVFCIRLATDNSGTDDDIIILPMDILLQQRAIEISQFQLESQVQDFQMLKESIQAFHAQNTQNGTVQVEELHKDLIASNKSVSSWEDVNTCLSGTNATRDSCEPEDVDGIMHKEVDYGVYQPLAEREFTKHSTITSISIGAVSYQAKMQRQFFKCPQLCLHSGRYFEFCQTYEKLMHSHSCSNVPISSMKDVEKKRKFQDYFKVTMFWELSKLSWDRGLPTLITQMGIPRLSGAFFQFSTVQVGREEMRYIRIRNPNPWPVSSQLLLYPRAEAVDCMCVYRDAFDACVSEQSDQSIEFTGDISAGSTTNEKKLHRNIFSIPKESVSYATLEAHGETFLGPILFRPPSSCIWSGIVIISNNVSGMEWLPLQGTGGFAHLTLCHNDVPVQSLFLPSNASNILALRSKESPERVVSRQQAISGKKFHRFHVLIANNTGNVLLEVYSIEIVYSSYNAKAFDVHGPQQSSLKPGQSTELFIYYHLEPVAAANNVYLHILTSIGRFEFLMVVSVPDSPLSSDVFMVPYAKYETVIFQFTVFASILVLIIFAWLLVKERSQRDSSKPVSPKSNAQMSMKQDTNLACTHSSSDIPLSSTNKATSFDHSTKKSPQPVFQFKIAEDTRGSGSSKQKESLLNSRSVKGLIAVASPLAVITGSAFSSVQCEPNFVTTPKISTVQVKAGIESAPSFVRSTKERASTTARRGAEKLKNAGPSENQQASLLAQPPSKGGSELQTKEMSSLTPKSRHGHSKSTSLGYKPSESPRSREKATQELTINTQPHFSDPGADNRSEKDKGKRKVRLSNLGLPKQEERSKSRSGSSSSASSPTSPATPVTPSRSVSPLFYSESIATSARERSSSTFKTSKGAQPGSRLQSRHNASNFSHSSIHSHGSKELSSRLAFSHEVSLKQDLAQAEKWWPSLADTVIQSVQKEREQEFHTADENLRSSINCKKVLSSSIAPTEADRQGVPLSYARDPQIVSQKDKAGPSLTSSATFPRGAGTDGQTVSAVLGKTIGNPYQVTSSLVNPSARAPGSKLFKGHQQHVPAGIVKHVQQCEKLCSGSWVGCDFQDNCSCCGRASVDGSECSSKFDGEPEQGSSNLEYDIWGNHFANISRHYQHQCRFTRPMNRTNGTVNASSLFSESLQLMLREDVKSEVVKSNSFSEYSMFTGNSFADISFSKLSPKINLPSAEDVTFASVENLKPRSYVNSQRRNTWKELFC</sequence>
<protein>
    <submittedName>
        <fullName evidence="1">Uncharacterized protein</fullName>
    </submittedName>
</protein>
<name>A0ACC2DWX1_DIPCM</name>
<evidence type="ECO:0000313" key="1">
    <source>
        <dbReference type="EMBL" id="KAJ7558670.1"/>
    </source>
</evidence>
<keyword evidence="2" id="KW-1185">Reference proteome</keyword>
<proteinExistence type="predicted"/>
<dbReference type="EMBL" id="CM055095">
    <property type="protein sequence ID" value="KAJ7558670.1"/>
    <property type="molecule type" value="Genomic_DNA"/>
</dbReference>
<reference evidence="2" key="1">
    <citation type="journal article" date="2024" name="Proc. Natl. Acad. Sci. U.S.A.">
        <title>Extraordinary preservation of gene collinearity over three hundred million years revealed in homosporous lycophytes.</title>
        <authorList>
            <person name="Li C."/>
            <person name="Wickell D."/>
            <person name="Kuo L.Y."/>
            <person name="Chen X."/>
            <person name="Nie B."/>
            <person name="Liao X."/>
            <person name="Peng D."/>
            <person name="Ji J."/>
            <person name="Jenkins J."/>
            <person name="Williams M."/>
            <person name="Shu S."/>
            <person name="Plott C."/>
            <person name="Barry K."/>
            <person name="Rajasekar S."/>
            <person name="Grimwood J."/>
            <person name="Han X."/>
            <person name="Sun S."/>
            <person name="Hou Z."/>
            <person name="He W."/>
            <person name="Dai G."/>
            <person name="Sun C."/>
            <person name="Schmutz J."/>
            <person name="Leebens-Mack J.H."/>
            <person name="Li F.W."/>
            <person name="Wang L."/>
        </authorList>
    </citation>
    <scope>NUCLEOTIDE SEQUENCE [LARGE SCALE GENOMIC DNA]</scope>
    <source>
        <strain evidence="2">cv. PW_Plant_1</strain>
    </source>
</reference>
<accession>A0ACC2DWX1</accession>
<organism evidence="1 2">
    <name type="scientific">Diphasiastrum complanatum</name>
    <name type="common">Issler's clubmoss</name>
    <name type="synonym">Lycopodium complanatum</name>
    <dbReference type="NCBI Taxonomy" id="34168"/>
    <lineage>
        <taxon>Eukaryota</taxon>
        <taxon>Viridiplantae</taxon>
        <taxon>Streptophyta</taxon>
        <taxon>Embryophyta</taxon>
        <taxon>Tracheophyta</taxon>
        <taxon>Lycopodiopsida</taxon>
        <taxon>Lycopodiales</taxon>
        <taxon>Lycopodiaceae</taxon>
        <taxon>Lycopodioideae</taxon>
        <taxon>Diphasiastrum</taxon>
    </lineage>
</organism>
<dbReference type="Proteomes" id="UP001162992">
    <property type="component" value="Chromosome 4"/>
</dbReference>
<evidence type="ECO:0000313" key="2">
    <source>
        <dbReference type="Proteomes" id="UP001162992"/>
    </source>
</evidence>